<gene>
    <name evidence="2" type="ORF">HQ865_07405</name>
</gene>
<dbReference type="KEGG" id="mmab:HQ865_07405"/>
<dbReference type="Proteomes" id="UP000505355">
    <property type="component" value="Chromosome"/>
</dbReference>
<name>A0A7D4PTC4_9SPHI</name>
<reference evidence="2 3" key="1">
    <citation type="submission" date="2020-05" db="EMBL/GenBank/DDBJ databases">
        <title>Mucilaginibacter mali sp. nov.</title>
        <authorList>
            <person name="Kim H.S."/>
            <person name="Lee K.C."/>
            <person name="Suh M.K."/>
            <person name="Kim J.-S."/>
            <person name="Han K.-I."/>
            <person name="Eom M.K."/>
            <person name="Shin Y.K."/>
            <person name="Lee J.-S."/>
        </authorList>
    </citation>
    <scope>NUCLEOTIDE SEQUENCE [LARGE SCALE GENOMIC DNA]</scope>
    <source>
        <strain evidence="2 3">G2-14</strain>
    </source>
</reference>
<evidence type="ECO:0000313" key="2">
    <source>
        <dbReference type="EMBL" id="QKJ29583.1"/>
    </source>
</evidence>
<evidence type="ECO:0000313" key="3">
    <source>
        <dbReference type="Proteomes" id="UP000505355"/>
    </source>
</evidence>
<keyword evidence="3" id="KW-1185">Reference proteome</keyword>
<accession>A0A7D4PTC4</accession>
<organism evidence="2 3">
    <name type="scientific">Mucilaginibacter mali</name>
    <dbReference type="NCBI Taxonomy" id="2740462"/>
    <lineage>
        <taxon>Bacteria</taxon>
        <taxon>Pseudomonadati</taxon>
        <taxon>Bacteroidota</taxon>
        <taxon>Sphingobacteriia</taxon>
        <taxon>Sphingobacteriales</taxon>
        <taxon>Sphingobacteriaceae</taxon>
        <taxon>Mucilaginibacter</taxon>
    </lineage>
</organism>
<dbReference type="RefSeq" id="WP_173414275.1">
    <property type="nucleotide sequence ID" value="NZ_CP054139.1"/>
</dbReference>
<evidence type="ECO:0000256" key="1">
    <source>
        <dbReference type="SAM" id="Phobius"/>
    </source>
</evidence>
<proteinExistence type="predicted"/>
<protein>
    <submittedName>
        <fullName evidence="2">Uncharacterized protein</fullName>
    </submittedName>
</protein>
<keyword evidence="1" id="KW-1133">Transmembrane helix</keyword>
<feature type="transmembrane region" description="Helical" evidence="1">
    <location>
        <begin position="41"/>
        <end position="60"/>
    </location>
</feature>
<sequence>MPNRSFLSLAGFILLIAATYCPLIKPFGIFPAMDIYDLKQAFGITLLLVGVIGILGIVLRQRGIAKLCAWASLLLIVIFYAGVQFQVHHFFTFIPFGSVARFLTRQIRLKWGWYLLFAGPVLAIAGIYTTKRSNTASNNQQKQN</sequence>
<feature type="transmembrane region" description="Helical" evidence="1">
    <location>
        <begin position="111"/>
        <end position="130"/>
    </location>
</feature>
<feature type="transmembrane region" description="Helical" evidence="1">
    <location>
        <begin position="67"/>
        <end position="91"/>
    </location>
</feature>
<keyword evidence="1" id="KW-0812">Transmembrane</keyword>
<dbReference type="EMBL" id="CP054139">
    <property type="protein sequence ID" value="QKJ29583.1"/>
    <property type="molecule type" value="Genomic_DNA"/>
</dbReference>
<keyword evidence="1" id="KW-0472">Membrane</keyword>
<dbReference type="AlphaFoldDB" id="A0A7D4PTC4"/>